<comment type="similarity">
    <text evidence="1">Belongs to the glycosyl hydrolase 13 family.</text>
</comment>
<dbReference type="GO" id="GO:0008788">
    <property type="term" value="F:alpha,alpha-phosphotrehalase activity"/>
    <property type="evidence" value="ECO:0007669"/>
    <property type="project" value="UniProtKB-EC"/>
</dbReference>
<name>A0A7T7XKL8_9SPIR</name>
<protein>
    <submittedName>
        <fullName evidence="5">Alpha,alpha-phosphotrehalase</fullName>
        <ecNumber evidence="5">3.2.1.93</ecNumber>
    </submittedName>
</protein>
<dbReference type="EMBL" id="CP067089">
    <property type="protein sequence ID" value="QQO07918.1"/>
    <property type="molecule type" value="Genomic_DNA"/>
</dbReference>
<dbReference type="SUPFAM" id="SSF51445">
    <property type="entry name" value="(Trans)glycosidases"/>
    <property type="match status" value="1"/>
</dbReference>
<dbReference type="CDD" id="cd11333">
    <property type="entry name" value="AmyAc_SI_OligoGlu_DGase"/>
    <property type="match status" value="1"/>
</dbReference>
<dbReference type="Pfam" id="PF00128">
    <property type="entry name" value="Alpha-amylase"/>
    <property type="match status" value="1"/>
</dbReference>
<evidence type="ECO:0000313" key="6">
    <source>
        <dbReference type="Proteomes" id="UP000595917"/>
    </source>
</evidence>
<proteinExistence type="inferred from homology"/>
<evidence type="ECO:0000259" key="4">
    <source>
        <dbReference type="SMART" id="SM00642"/>
    </source>
</evidence>
<evidence type="ECO:0000256" key="2">
    <source>
        <dbReference type="ARBA" id="ARBA00022801"/>
    </source>
</evidence>
<dbReference type="InterPro" id="IPR017853">
    <property type="entry name" value="GH"/>
</dbReference>
<evidence type="ECO:0000313" key="5">
    <source>
        <dbReference type="EMBL" id="QQO07918.1"/>
    </source>
</evidence>
<gene>
    <name evidence="5" type="ORF">JFL75_13330</name>
</gene>
<reference evidence="5" key="1">
    <citation type="submission" date="2021-01" db="EMBL/GenBank/DDBJ databases">
        <title>Description of Breznakiella homolactica.</title>
        <authorList>
            <person name="Song Y."/>
            <person name="Brune A."/>
        </authorList>
    </citation>
    <scope>NUCLEOTIDE SEQUENCE</scope>
    <source>
        <strain evidence="5">RmG30</strain>
    </source>
</reference>
<keyword evidence="2 5" id="KW-0378">Hydrolase</keyword>
<dbReference type="FunFam" id="3.90.400.10:FF:000002">
    <property type="entry name" value="Sucrose isomerase"/>
    <property type="match status" value="1"/>
</dbReference>
<feature type="domain" description="Glycosyl hydrolase family 13 catalytic" evidence="4">
    <location>
        <begin position="11"/>
        <end position="412"/>
    </location>
</feature>
<dbReference type="SMART" id="SM00642">
    <property type="entry name" value="Aamy"/>
    <property type="match status" value="1"/>
</dbReference>
<dbReference type="PANTHER" id="PTHR10357">
    <property type="entry name" value="ALPHA-AMYLASE FAMILY MEMBER"/>
    <property type="match status" value="1"/>
</dbReference>
<dbReference type="AlphaFoldDB" id="A0A7T7XKL8"/>
<dbReference type="RefSeq" id="WP_215625224.1">
    <property type="nucleotide sequence ID" value="NZ_CP067089.2"/>
</dbReference>
<evidence type="ECO:0000256" key="3">
    <source>
        <dbReference type="ARBA" id="ARBA00023295"/>
    </source>
</evidence>
<dbReference type="FunFam" id="3.20.20.80:FF:000064">
    <property type="entry name" value="Oligo-1,6-glucosidase"/>
    <property type="match status" value="1"/>
</dbReference>
<dbReference type="NCBIfam" id="NF008183">
    <property type="entry name" value="PRK10933.1"/>
    <property type="match status" value="1"/>
</dbReference>
<dbReference type="EC" id="3.2.1.93" evidence="5"/>
<dbReference type="GO" id="GO:0004556">
    <property type="term" value="F:alpha-amylase activity"/>
    <property type="evidence" value="ECO:0007669"/>
    <property type="project" value="TreeGrafter"/>
</dbReference>
<evidence type="ECO:0000256" key="1">
    <source>
        <dbReference type="ARBA" id="ARBA00008061"/>
    </source>
</evidence>
<dbReference type="SUPFAM" id="SSF51011">
    <property type="entry name" value="Glycosyl hydrolase domain"/>
    <property type="match status" value="1"/>
</dbReference>
<sequence>MKNLGTTAVYQVYVRSFRDSGGDGFGDLPGVIEKLDYIASLGVDYVWLTPFLKSPQKDNGYDIADYRAIEPVFGTMEDFERLVAEAEKRGLKIMMDMVINHTSTAHEWFQKALAGDEKYLNYYIFRKGKNGQPPTNWNSKFGGSAWEYVPGLDLFYLHLYAREQADLNWDNPAVRKELQDVVNFWIGKGAGGFRFDVINVISKPAVFEDAPGGDGRHLYTDGPNVHAYIRELNENSFGRHPEMLTVAELSSTNIGNCIQYTRPENHEFNTAFQFYHLRIDYTNDRKWEPGTPDTDKLRNTLNEWQTGMQRGGGNMSLFWSNHDQPRIVSRLGDEGPLWKESAKMLATLMYFLNGVPFIYQGEEIGAMNGGFKSIGQYRDVETINHFDILKNEGKTEEEILGIFRQKSRDNGRLPMRWDGSDLGGFTRGTPWIGLGQGTKANVRDEEQDVDSILVYYKRLLGMRKTYPVLSSGTFEPIAIAEKNVYAYRRCLGANTAWIFCNLSRDSLVLDIPGAGMELKGFRAVFGNYADPAVPGQAGLSLKPYEAVVYGNF</sequence>
<dbReference type="Gene3D" id="3.20.20.80">
    <property type="entry name" value="Glycosidases"/>
    <property type="match status" value="1"/>
</dbReference>
<dbReference type="InterPro" id="IPR013780">
    <property type="entry name" value="Glyco_hydro_b"/>
</dbReference>
<dbReference type="Gene3D" id="2.60.40.1180">
    <property type="entry name" value="Golgi alpha-mannosidase II"/>
    <property type="match status" value="1"/>
</dbReference>
<accession>A0A7T7XKL8</accession>
<keyword evidence="3 5" id="KW-0326">Glycosidase</keyword>
<dbReference type="Gene3D" id="3.90.400.10">
    <property type="entry name" value="Oligo-1,6-glucosidase, Domain 2"/>
    <property type="match status" value="1"/>
</dbReference>
<dbReference type="InterPro" id="IPR032091">
    <property type="entry name" value="Malt_amylase-like_C"/>
</dbReference>
<dbReference type="Pfam" id="PF16657">
    <property type="entry name" value="Malt_amylase_C"/>
    <property type="match status" value="1"/>
</dbReference>
<dbReference type="Proteomes" id="UP000595917">
    <property type="component" value="Chromosome"/>
</dbReference>
<dbReference type="GO" id="GO:0009313">
    <property type="term" value="P:oligosaccharide catabolic process"/>
    <property type="evidence" value="ECO:0007669"/>
    <property type="project" value="TreeGrafter"/>
</dbReference>
<dbReference type="InterPro" id="IPR045857">
    <property type="entry name" value="O16G_dom_2"/>
</dbReference>
<keyword evidence="6" id="KW-1185">Reference proteome</keyword>
<dbReference type="KEGG" id="bhc:JFL75_13330"/>
<dbReference type="PANTHER" id="PTHR10357:SF217">
    <property type="entry name" value="TREHALOSE-6-PHOSPHATE HYDROLASE"/>
    <property type="match status" value="1"/>
</dbReference>
<organism evidence="5 6">
    <name type="scientific">Breznakiella homolactica</name>
    <dbReference type="NCBI Taxonomy" id="2798577"/>
    <lineage>
        <taxon>Bacteria</taxon>
        <taxon>Pseudomonadati</taxon>
        <taxon>Spirochaetota</taxon>
        <taxon>Spirochaetia</taxon>
        <taxon>Spirochaetales</taxon>
        <taxon>Breznakiellaceae</taxon>
        <taxon>Breznakiella</taxon>
    </lineage>
</organism>
<dbReference type="InterPro" id="IPR006047">
    <property type="entry name" value="GH13_cat_dom"/>
</dbReference>